<dbReference type="AlphaFoldDB" id="A0A696JW74"/>
<organism evidence="1">
    <name type="scientific">Campylobacter jejuni</name>
    <dbReference type="NCBI Taxonomy" id="197"/>
    <lineage>
        <taxon>Bacteria</taxon>
        <taxon>Pseudomonadati</taxon>
        <taxon>Campylobacterota</taxon>
        <taxon>Epsilonproteobacteria</taxon>
        <taxon>Campylobacterales</taxon>
        <taxon>Campylobacteraceae</taxon>
        <taxon>Campylobacter</taxon>
    </lineage>
</organism>
<comment type="caution">
    <text evidence="1">The sequence shown here is derived from an EMBL/GenBank/DDBJ whole genome shotgun (WGS) entry which is preliminary data.</text>
</comment>
<evidence type="ECO:0000313" key="1">
    <source>
        <dbReference type="EMBL" id="ECK7643188.1"/>
    </source>
</evidence>
<protein>
    <submittedName>
        <fullName evidence="1">S24 family peptidase</fullName>
    </submittedName>
</protein>
<gene>
    <name evidence="1" type="ORF">FRQ26_05385</name>
</gene>
<dbReference type="EMBL" id="AAJDEB010000011">
    <property type="protein sequence ID" value="ECK7643188.1"/>
    <property type="molecule type" value="Genomic_DNA"/>
</dbReference>
<reference evidence="1" key="1">
    <citation type="submission" date="2019-08" db="EMBL/GenBank/DDBJ databases">
        <authorList>
            <person name="Ashton P.M."/>
            <person name="Dallman T."/>
            <person name="Nair S."/>
            <person name="De Pinna E."/>
            <person name="Peters T."/>
            <person name="Grant K."/>
        </authorList>
    </citation>
    <scope>NUCLEOTIDE SEQUENCE</scope>
    <source>
        <strain evidence="1">724650</strain>
    </source>
</reference>
<proteinExistence type="predicted"/>
<accession>A0A696JW74</accession>
<name>A0A696JW74_CAMJU</name>
<feature type="non-terminal residue" evidence="1">
    <location>
        <position position="40"/>
    </location>
</feature>
<sequence>MQMQEVIEKLKDILASEGKCNLKTKDIAKELGIHPDTFNS</sequence>